<dbReference type="PROSITE" id="PS00107">
    <property type="entry name" value="PROTEIN_KINASE_ATP"/>
    <property type="match status" value="1"/>
</dbReference>
<feature type="compositionally biased region" description="Basic and acidic residues" evidence="13">
    <location>
        <begin position="935"/>
        <end position="951"/>
    </location>
</feature>
<keyword evidence="12" id="KW-0175">Coiled coil</keyword>
<comment type="catalytic activity">
    <reaction evidence="9">
        <text>L-threonyl-[protein] + ATP = O-phospho-L-threonyl-[protein] + ADP + H(+)</text>
        <dbReference type="Rhea" id="RHEA:46608"/>
        <dbReference type="Rhea" id="RHEA-COMP:11060"/>
        <dbReference type="Rhea" id="RHEA-COMP:11605"/>
        <dbReference type="ChEBI" id="CHEBI:15378"/>
        <dbReference type="ChEBI" id="CHEBI:30013"/>
        <dbReference type="ChEBI" id="CHEBI:30616"/>
        <dbReference type="ChEBI" id="CHEBI:61977"/>
        <dbReference type="ChEBI" id="CHEBI:456216"/>
        <dbReference type="EC" id="2.7.11.1"/>
    </reaction>
</comment>
<feature type="compositionally biased region" description="Basic and acidic residues" evidence="13">
    <location>
        <begin position="348"/>
        <end position="371"/>
    </location>
</feature>
<feature type="region of interest" description="Disordered" evidence="13">
    <location>
        <begin position="1179"/>
        <end position="1201"/>
    </location>
</feature>
<feature type="compositionally biased region" description="Basic residues" evidence="13">
    <location>
        <begin position="952"/>
        <end position="970"/>
    </location>
</feature>
<feature type="region of interest" description="Disordered" evidence="13">
    <location>
        <begin position="1476"/>
        <end position="1533"/>
    </location>
</feature>
<dbReference type="Proteomes" id="UP001046870">
    <property type="component" value="Chromosome 6"/>
</dbReference>
<dbReference type="SUPFAM" id="SSF54098">
    <property type="entry name" value="Prion-like"/>
    <property type="match status" value="1"/>
</dbReference>
<evidence type="ECO:0000256" key="9">
    <source>
        <dbReference type="ARBA" id="ARBA00047899"/>
    </source>
</evidence>
<evidence type="ECO:0000313" key="15">
    <source>
        <dbReference type="EMBL" id="KAG7476853.1"/>
    </source>
</evidence>
<keyword evidence="7" id="KW-0418">Kinase</keyword>
<feature type="compositionally biased region" description="Basic residues" evidence="13">
    <location>
        <begin position="1058"/>
        <end position="1067"/>
    </location>
</feature>
<evidence type="ECO:0000256" key="6">
    <source>
        <dbReference type="ARBA" id="ARBA00022741"/>
    </source>
</evidence>
<dbReference type="EC" id="2.7.11.1" evidence="2"/>
<dbReference type="InterPro" id="IPR008271">
    <property type="entry name" value="Ser/Thr_kinase_AS"/>
</dbReference>
<gene>
    <name evidence="15" type="ORF">MATL_G00087230</name>
</gene>
<feature type="compositionally biased region" description="Polar residues" evidence="13">
    <location>
        <begin position="565"/>
        <end position="577"/>
    </location>
</feature>
<dbReference type="InterPro" id="IPR051585">
    <property type="entry name" value="STE20_Ser/Thr_Kinases"/>
</dbReference>
<evidence type="ECO:0000256" key="7">
    <source>
        <dbReference type="ARBA" id="ARBA00022777"/>
    </source>
</evidence>
<feature type="compositionally biased region" description="Basic and acidic residues" evidence="13">
    <location>
        <begin position="892"/>
        <end position="901"/>
    </location>
</feature>
<keyword evidence="4" id="KW-0597">Phosphoprotein</keyword>
<feature type="region of interest" description="Disordered" evidence="13">
    <location>
        <begin position="348"/>
        <end position="409"/>
    </location>
</feature>
<keyword evidence="3" id="KW-0723">Serine/threonine-protein kinase</keyword>
<dbReference type="PANTHER" id="PTHR46538">
    <property type="entry name" value="PROTEIN KINASE DOMAIN-CONTAINING PROTEIN"/>
    <property type="match status" value="1"/>
</dbReference>
<feature type="compositionally biased region" description="Polar residues" evidence="13">
    <location>
        <begin position="818"/>
        <end position="829"/>
    </location>
</feature>
<feature type="region of interest" description="Disordered" evidence="13">
    <location>
        <begin position="1682"/>
        <end position="1759"/>
    </location>
</feature>
<evidence type="ECO:0000256" key="1">
    <source>
        <dbReference type="ARBA" id="ARBA00008874"/>
    </source>
</evidence>
<feature type="compositionally biased region" description="Basic and acidic residues" evidence="13">
    <location>
        <begin position="750"/>
        <end position="769"/>
    </location>
</feature>
<keyword evidence="6 11" id="KW-0547">Nucleotide-binding</keyword>
<dbReference type="EMBL" id="JAFDVH010000006">
    <property type="protein sequence ID" value="KAG7476853.1"/>
    <property type="molecule type" value="Genomic_DNA"/>
</dbReference>
<comment type="catalytic activity">
    <reaction evidence="10">
        <text>L-seryl-[protein] + ATP = O-phospho-L-seryl-[protein] + ADP + H(+)</text>
        <dbReference type="Rhea" id="RHEA:17989"/>
        <dbReference type="Rhea" id="RHEA-COMP:9863"/>
        <dbReference type="Rhea" id="RHEA-COMP:11604"/>
        <dbReference type="ChEBI" id="CHEBI:15378"/>
        <dbReference type="ChEBI" id="CHEBI:29999"/>
        <dbReference type="ChEBI" id="CHEBI:30616"/>
        <dbReference type="ChEBI" id="CHEBI:83421"/>
        <dbReference type="ChEBI" id="CHEBI:456216"/>
        <dbReference type="EC" id="2.7.11.1"/>
    </reaction>
</comment>
<feature type="compositionally biased region" description="Basic and acidic residues" evidence="13">
    <location>
        <begin position="1034"/>
        <end position="1043"/>
    </location>
</feature>
<dbReference type="Gene3D" id="1.10.790.10">
    <property type="entry name" value="Prion/Doppel protein, beta-ribbon domain"/>
    <property type="match status" value="1"/>
</dbReference>
<feature type="compositionally biased region" description="Polar residues" evidence="13">
    <location>
        <begin position="535"/>
        <end position="551"/>
    </location>
</feature>
<dbReference type="Pfam" id="PF00069">
    <property type="entry name" value="Pkinase"/>
    <property type="match status" value="1"/>
</dbReference>
<dbReference type="GO" id="GO:0005524">
    <property type="term" value="F:ATP binding"/>
    <property type="evidence" value="ECO:0007669"/>
    <property type="project" value="UniProtKB-UniRule"/>
</dbReference>
<dbReference type="GO" id="GO:0004674">
    <property type="term" value="F:protein serine/threonine kinase activity"/>
    <property type="evidence" value="ECO:0007669"/>
    <property type="project" value="UniProtKB-KW"/>
</dbReference>
<dbReference type="InterPro" id="IPR022165">
    <property type="entry name" value="PKK"/>
</dbReference>
<protein>
    <recommendedName>
        <fullName evidence="2">non-specific serine/threonine protein kinase</fullName>
        <ecNumber evidence="2">2.7.11.1</ecNumber>
    </recommendedName>
</protein>
<feature type="compositionally biased region" description="Basic and acidic residues" evidence="13">
    <location>
        <begin position="670"/>
        <end position="743"/>
    </location>
</feature>
<evidence type="ECO:0000256" key="2">
    <source>
        <dbReference type="ARBA" id="ARBA00012513"/>
    </source>
</evidence>
<dbReference type="Gene3D" id="1.10.510.10">
    <property type="entry name" value="Transferase(Phosphotransferase) domain 1"/>
    <property type="match status" value="1"/>
</dbReference>
<feature type="compositionally biased region" description="Polar residues" evidence="13">
    <location>
        <begin position="1708"/>
        <end position="1721"/>
    </location>
</feature>
<evidence type="ECO:0000256" key="8">
    <source>
        <dbReference type="ARBA" id="ARBA00022840"/>
    </source>
</evidence>
<reference evidence="15" key="1">
    <citation type="submission" date="2021-01" db="EMBL/GenBank/DDBJ databases">
        <authorList>
            <person name="Zahm M."/>
            <person name="Roques C."/>
            <person name="Cabau C."/>
            <person name="Klopp C."/>
            <person name="Donnadieu C."/>
            <person name="Jouanno E."/>
            <person name="Lampietro C."/>
            <person name="Louis A."/>
            <person name="Herpin A."/>
            <person name="Echchiki A."/>
            <person name="Berthelot C."/>
            <person name="Parey E."/>
            <person name="Roest-Crollius H."/>
            <person name="Braasch I."/>
            <person name="Postlethwait J."/>
            <person name="Bobe J."/>
            <person name="Montfort J."/>
            <person name="Bouchez O."/>
            <person name="Begum T."/>
            <person name="Mejri S."/>
            <person name="Adams A."/>
            <person name="Chen W.-J."/>
            <person name="Guiguen Y."/>
        </authorList>
    </citation>
    <scope>NUCLEOTIDE SEQUENCE</scope>
    <source>
        <strain evidence="15">YG-15Mar2019-1</strain>
        <tissue evidence="15">Brain</tissue>
    </source>
</reference>
<name>A0A9D3Q5N5_MEGAT</name>
<dbReference type="PROSITE" id="PS00108">
    <property type="entry name" value="PROTEIN_KINASE_ST"/>
    <property type="match status" value="1"/>
</dbReference>
<feature type="compositionally biased region" description="Basic and acidic residues" evidence="13">
    <location>
        <begin position="504"/>
        <end position="513"/>
    </location>
</feature>
<comment type="similarity">
    <text evidence="1">Belongs to the protein kinase superfamily. STE Ser/Thr protein kinase family. STE20 subfamily.</text>
</comment>
<dbReference type="FunFam" id="1.10.510.10:FF:001298">
    <property type="entry name" value="STE20-like kinase"/>
    <property type="match status" value="1"/>
</dbReference>
<dbReference type="PANTHER" id="PTHR46538:SF4">
    <property type="entry name" value="NON-SPECIFIC SERINE_THREONINE PROTEIN KINASE"/>
    <property type="match status" value="1"/>
</dbReference>
<comment type="caution">
    <text evidence="15">The sequence shown here is derived from an EMBL/GenBank/DDBJ whole genome shotgun (WGS) entry which is preliminary data.</text>
</comment>
<evidence type="ECO:0000256" key="3">
    <source>
        <dbReference type="ARBA" id="ARBA00022527"/>
    </source>
</evidence>
<dbReference type="GO" id="GO:0016020">
    <property type="term" value="C:membrane"/>
    <property type="evidence" value="ECO:0007669"/>
    <property type="project" value="InterPro"/>
</dbReference>
<feature type="compositionally biased region" description="Basic and acidic residues" evidence="13">
    <location>
        <begin position="785"/>
        <end position="795"/>
    </location>
</feature>
<evidence type="ECO:0000313" key="16">
    <source>
        <dbReference type="Proteomes" id="UP001046870"/>
    </source>
</evidence>
<dbReference type="GO" id="GO:0051260">
    <property type="term" value="P:protein homooligomerization"/>
    <property type="evidence" value="ECO:0007669"/>
    <property type="project" value="InterPro"/>
</dbReference>
<dbReference type="Pfam" id="PF12474">
    <property type="entry name" value="PKK"/>
    <property type="match status" value="2"/>
</dbReference>
<evidence type="ECO:0000256" key="4">
    <source>
        <dbReference type="ARBA" id="ARBA00022553"/>
    </source>
</evidence>
<feature type="compositionally biased region" description="Basic and acidic residues" evidence="13">
    <location>
        <begin position="804"/>
        <end position="816"/>
    </location>
</feature>
<feature type="compositionally biased region" description="Basic and acidic residues" evidence="13">
    <location>
        <begin position="830"/>
        <end position="883"/>
    </location>
</feature>
<evidence type="ECO:0000256" key="5">
    <source>
        <dbReference type="ARBA" id="ARBA00022679"/>
    </source>
</evidence>
<sequence length="1832" mass="205281">MASLLMRIFRLGAEKKRVKQYENLKRDLDPQESWETQGELGDGAFGKVYKAHNRTTGALAAAKVIEVRGEEQLEDYITEIDILAACRHSNVVALLDAIFFEGWLWILIEFCPGGALDDIMLELEHGLSEQQISEVCCQTLQALSYLHQHHIIHRDLKAGNILLTLEGHVKLADFGVSAKNANTLQKRATFIGTPYWMAPEVIQCETSKDNPYSSKADIWSLGITLIEAAEMEPPHHSLNPMRVLLKISKSPPPTLTNPRQWSSHFQDFLRRALQKNPETRWGAQQLLAHPFSCAGRDGRALKELIAEAKAEVTEEIEAESLPDLQHALAEEMAMDTEKVDLVHADEAAVRDPTLEPERPQEPPRTVEDGVNHSKSVPKAPTPPAADTSVVVTRRASRATEKTQKRARRLSVPGTLLSLFTGNSRRCKSGFWGDSPIPAADPDQSQQNGPGGSADGGLGVTSAEKKSRDQEERTEETGPEGQNKTCTPADEKESTTFFRALSSKQEAERTHPEEMEGDSTMHLTEPKLGLAEEQTPESPKTGSDPTETQTESEIPCDLSDSGPVLNESSRTVTVSDNGVTKEVLESQGSLESGQKCQTAPVAMAAPPFRIMEACLLSLQLQSALIPALCLEMPWTCTKGKTEPEHSVMDCLDLSVESQGVRHPAAAEASEDTLKHEESHGTEEKVATERREGPQEEKEKEDCAPAEKNGEGEQERSVEGEREQGEADGGEVKEDRREEKEKGDVEGEEEKTEGGLKETEEVSSGETERENSGSFEGEEGKNANAEDVNKQVSHLEEEGGEQVSEAVKETQPEQREDTVSENNLETGLSHNQGEDNRDKEREGRQEDALEKEAEGKEGKELEECEHVNREKTEQEVKTGHLKDTDAREEEATEEERTIRKKEKEEEEGGESIDRKSGECGKVGGENLKNVEAGLAEAGRKDAKAREKEEEEGKKKNRKKQEKGSIRAKKSTKKVNFAKEVFTGKQEEGKEEGAENEANFVNGSAAQSGRTDQEAPDGTYSVSNGNQVVEDESIFSRNEHKIDRENPVPLSSGPEGELTHNRKTVKKTRKFMVDGREMSVTTSKVISDGDRKEQQMRSVRRQELHALKLLQKEEQREYAQLEQRLQQQREQMFRHIEQEMTAKKQYYDGELERVERQYRQQSERMEAEHTIRLREEAHRLKAQQERELSRKGAALKADPREEQRFLQKQQQELNETLQRAVQEHKRKVASMEWEITAKSQQLKRARESVIWELEQRHLQEKYHLFKQQVKEQFSLQRQQLTKRHSKDKERASRYHQSLMEEQRLLHAQERASLQRSQRNESKARLAQFKLDLRAQGLSGPEHRQRLTQFVSEEEARQKQERQTLQQSQEMQLKELQEKCDSNIAELQQLQNEKLQLLVDREKKKIRGLEDEHTLELNEWRDKLACRKEVLEEDLARRRREKEGGHVAVYANELRAAVMKLCIPVLLSLVLMLLAGQPGWAKRGGSSGRKTSSSSSSKGSGSSHSHGSSYPRQPQNPAGSYPKQPSTGGSGYPVRGGTVNSYPHGGYPNWNPNNKIMSPAYGGGYGFGGAGYGKGSSPFSRSVSSMGYKPNVKSKGFGKKAALAVGAGAVAGMALGYGLGRFPRPHFTFNNPQEEYYYNHYMNRRYGSRSTDSNDYGRDYRYKKPDESYESFMDKCMKRTDLLQGQDGSNLNIQRAEPSLGGGEGNPVTPLLGNNSADSNSTSSEIKPGKTLASTETPLMPAQRDSGSKPSPPTLGVKEEEDDDTVSIAEIGYPELIEQMKARRCVERYMIYSEPYLEKHTGDATGKGVPQRPLRQEVVLLLTTALMLLSSTMLLQ</sequence>
<dbReference type="InterPro" id="IPR036924">
    <property type="entry name" value="Prion/Doppel_b-ribbon_dom_sf"/>
</dbReference>
<dbReference type="Gene3D" id="3.30.200.20">
    <property type="entry name" value="Phosphorylase Kinase, domain 1"/>
    <property type="match status" value="1"/>
</dbReference>
<dbReference type="SMART" id="SM00220">
    <property type="entry name" value="S_TKc"/>
    <property type="match status" value="1"/>
</dbReference>
<keyword evidence="5" id="KW-0808">Transferase</keyword>
<feature type="coiled-coil region" evidence="12">
    <location>
        <begin position="1347"/>
        <end position="1437"/>
    </location>
</feature>
<keyword evidence="16" id="KW-1185">Reference proteome</keyword>
<feature type="compositionally biased region" description="Polar residues" evidence="13">
    <location>
        <begin position="1506"/>
        <end position="1523"/>
    </location>
</feature>
<feature type="domain" description="Protein kinase" evidence="14">
    <location>
        <begin position="34"/>
        <end position="292"/>
    </location>
</feature>
<dbReference type="InterPro" id="IPR011009">
    <property type="entry name" value="Kinase-like_dom_sf"/>
</dbReference>
<dbReference type="InterPro" id="IPR000719">
    <property type="entry name" value="Prot_kinase_dom"/>
</dbReference>
<organism evidence="15 16">
    <name type="scientific">Megalops atlanticus</name>
    <name type="common">Tarpon</name>
    <name type="synonym">Clupea gigantea</name>
    <dbReference type="NCBI Taxonomy" id="7932"/>
    <lineage>
        <taxon>Eukaryota</taxon>
        <taxon>Metazoa</taxon>
        <taxon>Chordata</taxon>
        <taxon>Craniata</taxon>
        <taxon>Vertebrata</taxon>
        <taxon>Euteleostomi</taxon>
        <taxon>Actinopterygii</taxon>
        <taxon>Neopterygii</taxon>
        <taxon>Teleostei</taxon>
        <taxon>Elopiformes</taxon>
        <taxon>Megalopidae</taxon>
        <taxon>Megalops</taxon>
    </lineage>
</organism>
<feature type="compositionally biased region" description="Polar residues" evidence="13">
    <location>
        <begin position="998"/>
        <end position="1007"/>
    </location>
</feature>
<evidence type="ECO:0000259" key="14">
    <source>
        <dbReference type="PROSITE" id="PS50011"/>
    </source>
</evidence>
<proteinExistence type="inferred from homology"/>
<accession>A0A9D3Q5N5</accession>
<feature type="coiled-coil region" evidence="12">
    <location>
        <begin position="1101"/>
        <end position="1135"/>
    </location>
</feature>
<feature type="region of interest" description="Disordered" evidence="13">
    <location>
        <begin position="429"/>
        <end position="578"/>
    </location>
</feature>
<feature type="compositionally biased region" description="Gly residues" evidence="13">
    <location>
        <begin position="448"/>
        <end position="458"/>
    </location>
</feature>
<evidence type="ECO:0000256" key="11">
    <source>
        <dbReference type="PROSITE-ProRule" id="PRU10141"/>
    </source>
</evidence>
<dbReference type="InterPro" id="IPR017441">
    <property type="entry name" value="Protein_kinase_ATP_BS"/>
</dbReference>
<dbReference type="OrthoDB" id="10027016at2759"/>
<evidence type="ECO:0000256" key="13">
    <source>
        <dbReference type="SAM" id="MobiDB-lite"/>
    </source>
</evidence>
<feature type="compositionally biased region" description="Low complexity" evidence="13">
    <location>
        <begin position="1484"/>
        <end position="1505"/>
    </location>
</feature>
<dbReference type="PROSITE" id="PS50011">
    <property type="entry name" value="PROTEIN_KINASE_DOM"/>
    <property type="match status" value="1"/>
</dbReference>
<evidence type="ECO:0000256" key="12">
    <source>
        <dbReference type="SAM" id="Coils"/>
    </source>
</evidence>
<evidence type="ECO:0000256" key="10">
    <source>
        <dbReference type="ARBA" id="ARBA00048679"/>
    </source>
</evidence>
<feature type="binding site" evidence="11">
    <location>
        <position position="63"/>
    </location>
    <ligand>
        <name>ATP</name>
        <dbReference type="ChEBI" id="CHEBI:30616"/>
    </ligand>
</feature>
<feature type="region of interest" description="Disordered" evidence="13">
    <location>
        <begin position="660"/>
        <end position="1073"/>
    </location>
</feature>
<keyword evidence="8 11" id="KW-0067">ATP-binding</keyword>
<dbReference type="SUPFAM" id="SSF56112">
    <property type="entry name" value="Protein kinase-like (PK-like)"/>
    <property type="match status" value="1"/>
</dbReference>